<evidence type="ECO:0008006" key="9">
    <source>
        <dbReference type="Google" id="ProtNLM"/>
    </source>
</evidence>
<dbReference type="GO" id="GO:0005739">
    <property type="term" value="C:mitochondrion"/>
    <property type="evidence" value="ECO:0007669"/>
    <property type="project" value="UniProtKB-SubCell"/>
</dbReference>
<name>A0A5N6PS51_9ASTR</name>
<dbReference type="EMBL" id="SZYD01000003">
    <property type="protein sequence ID" value="KAD6795719.1"/>
    <property type="molecule type" value="Genomic_DNA"/>
</dbReference>
<dbReference type="AlphaFoldDB" id="A0A5N6PS51"/>
<keyword evidence="8" id="KW-1185">Reference proteome</keyword>
<sequence>MMMMKAAYRGASLSSRVLYYSTATSPASPNLYHRLIRFHEPSVVPILDQWVAEGRPLDQQDLHRIIKQLRKYSRYKHALQICQWMDDKPYLDNPQKDVPVTLDLISKVYGLKQAEEYFNKIPNASRVGQVYGALLNCYAEARLVNKAEATMQKIRDLGLSGSLTYNVMMGLYSVTNKYEKLDLLMEEMDQKGIRVDKFTYCIRLNAYAKTSEIKKMEKLLLRMEVDPEVKMEWHAYTTVANGYLKAGDREKALTCLKKSEYLIKPSQRKSAYENLLTLYANAGRKDEVYRIWKLYKNLGSLYNRGYLCLMSALGKLDCVDDVEKVYQEWGTQYKHFDFHVPNLVVTIYCKKGLLEKAETVVKALKESGNEPNASTWSRLALGYVKNGELEKAVEAVRKSILSSFPGCTVDTVTFSACLDYLNSKGSLDEAKELIKLLKEKGHLSDVVYKSIVKNLSTEIVIAI</sequence>
<feature type="repeat" description="PPR" evidence="6">
    <location>
        <begin position="337"/>
        <end position="371"/>
    </location>
</feature>
<comment type="similarity">
    <text evidence="2">Belongs to the PPR family. P subfamily.</text>
</comment>
<dbReference type="PROSITE" id="PS51375">
    <property type="entry name" value="PPR"/>
    <property type="match status" value="3"/>
</dbReference>
<feature type="repeat" description="PPR" evidence="6">
    <location>
        <begin position="410"/>
        <end position="444"/>
    </location>
</feature>
<evidence type="ECO:0000313" key="7">
    <source>
        <dbReference type="EMBL" id="KAD6795719.1"/>
    </source>
</evidence>
<dbReference type="Pfam" id="PF01535">
    <property type="entry name" value="PPR"/>
    <property type="match status" value="5"/>
</dbReference>
<evidence type="ECO:0000256" key="1">
    <source>
        <dbReference type="ARBA" id="ARBA00004173"/>
    </source>
</evidence>
<reference evidence="7 8" key="1">
    <citation type="submission" date="2019-05" db="EMBL/GenBank/DDBJ databases">
        <title>Mikania micrantha, genome provides insights into the molecular mechanism of rapid growth.</title>
        <authorList>
            <person name="Liu B."/>
        </authorList>
    </citation>
    <scope>NUCLEOTIDE SEQUENCE [LARGE SCALE GENOMIC DNA]</scope>
    <source>
        <strain evidence="7">NLD-2019</strain>
        <tissue evidence="7">Leaf</tissue>
    </source>
</reference>
<dbReference type="PANTHER" id="PTHR45717">
    <property type="entry name" value="OS12G0527900 PROTEIN"/>
    <property type="match status" value="1"/>
</dbReference>
<comment type="caution">
    <text evidence="7">The sequence shown here is derived from an EMBL/GenBank/DDBJ whole genome shotgun (WGS) entry which is preliminary data.</text>
</comment>
<dbReference type="Pfam" id="PF13041">
    <property type="entry name" value="PPR_2"/>
    <property type="match status" value="1"/>
</dbReference>
<evidence type="ECO:0000256" key="2">
    <source>
        <dbReference type="ARBA" id="ARBA00007626"/>
    </source>
</evidence>
<evidence type="ECO:0000256" key="4">
    <source>
        <dbReference type="ARBA" id="ARBA00022946"/>
    </source>
</evidence>
<dbReference type="PANTHER" id="PTHR45717:SF10">
    <property type="entry name" value="OS10G0501000 PROTEIN"/>
    <property type="match status" value="1"/>
</dbReference>
<dbReference type="GO" id="GO:0003729">
    <property type="term" value="F:mRNA binding"/>
    <property type="evidence" value="ECO:0007669"/>
    <property type="project" value="UniProtKB-ARBA"/>
</dbReference>
<dbReference type="OrthoDB" id="1890565at2759"/>
<protein>
    <recommendedName>
        <fullName evidence="9">Pentacotripeptide-repeat region of PRORP domain-containing protein</fullName>
    </recommendedName>
</protein>
<gene>
    <name evidence="7" type="ORF">E3N88_06615</name>
</gene>
<evidence type="ECO:0000313" key="8">
    <source>
        <dbReference type="Proteomes" id="UP000326396"/>
    </source>
</evidence>
<keyword evidence="3" id="KW-0677">Repeat</keyword>
<accession>A0A5N6PS51</accession>
<dbReference type="Gene3D" id="1.25.40.10">
    <property type="entry name" value="Tetratricopeptide repeat domain"/>
    <property type="match status" value="2"/>
</dbReference>
<comment type="subcellular location">
    <subcellularLocation>
        <location evidence="1">Mitochondrion</location>
    </subcellularLocation>
</comment>
<evidence type="ECO:0000256" key="3">
    <source>
        <dbReference type="ARBA" id="ARBA00022737"/>
    </source>
</evidence>
<proteinExistence type="inferred from homology"/>
<evidence type="ECO:0000256" key="5">
    <source>
        <dbReference type="ARBA" id="ARBA00023128"/>
    </source>
</evidence>
<dbReference type="FunFam" id="1.25.40.10:FF:000385">
    <property type="entry name" value="Pentatricopeptide repeat-containing protein mitochondrial"/>
    <property type="match status" value="1"/>
</dbReference>
<keyword evidence="4" id="KW-0809">Transit peptide</keyword>
<dbReference type="InterPro" id="IPR002885">
    <property type="entry name" value="PPR_rpt"/>
</dbReference>
<feature type="repeat" description="PPR" evidence="6">
    <location>
        <begin position="161"/>
        <end position="195"/>
    </location>
</feature>
<dbReference type="NCBIfam" id="TIGR00756">
    <property type="entry name" value="PPR"/>
    <property type="match status" value="2"/>
</dbReference>
<dbReference type="InterPro" id="IPR011990">
    <property type="entry name" value="TPR-like_helical_dom_sf"/>
</dbReference>
<dbReference type="Proteomes" id="UP000326396">
    <property type="component" value="Linkage Group LG11"/>
</dbReference>
<keyword evidence="5" id="KW-0496">Mitochondrion</keyword>
<evidence type="ECO:0000256" key="6">
    <source>
        <dbReference type="PROSITE-ProRule" id="PRU00708"/>
    </source>
</evidence>
<organism evidence="7 8">
    <name type="scientific">Mikania micrantha</name>
    <name type="common">bitter vine</name>
    <dbReference type="NCBI Taxonomy" id="192012"/>
    <lineage>
        <taxon>Eukaryota</taxon>
        <taxon>Viridiplantae</taxon>
        <taxon>Streptophyta</taxon>
        <taxon>Embryophyta</taxon>
        <taxon>Tracheophyta</taxon>
        <taxon>Spermatophyta</taxon>
        <taxon>Magnoliopsida</taxon>
        <taxon>eudicotyledons</taxon>
        <taxon>Gunneridae</taxon>
        <taxon>Pentapetalae</taxon>
        <taxon>asterids</taxon>
        <taxon>campanulids</taxon>
        <taxon>Asterales</taxon>
        <taxon>Asteraceae</taxon>
        <taxon>Asteroideae</taxon>
        <taxon>Heliantheae alliance</taxon>
        <taxon>Eupatorieae</taxon>
        <taxon>Mikania</taxon>
    </lineage>
</organism>
<dbReference type="SUPFAM" id="SSF48452">
    <property type="entry name" value="TPR-like"/>
    <property type="match status" value="1"/>
</dbReference>